<sequence>MELEQIEQSSQNTTTVNNEDGQTMMDDHKGGGRTTLPFILGATAGLSLASSGWTANLIVFLISEFNVKNITAFQINNVILGCNTLFPIAGAIVADTFFDSFTVVTTFSFVSLLLALLFGFGRIYHRT</sequence>
<feature type="transmembrane region" description="Helical" evidence="2">
    <location>
        <begin position="100"/>
        <end position="120"/>
    </location>
</feature>
<dbReference type="OrthoDB" id="8904098at2759"/>
<feature type="transmembrane region" description="Helical" evidence="2">
    <location>
        <begin position="75"/>
        <end position="94"/>
    </location>
</feature>
<dbReference type="Gene3D" id="1.20.1250.20">
    <property type="entry name" value="MFS general substrate transporter like domains"/>
    <property type="match status" value="1"/>
</dbReference>
<accession>A0A6P6AHL0</accession>
<dbReference type="Proteomes" id="UP000515121">
    <property type="component" value="Unplaced"/>
</dbReference>
<evidence type="ECO:0000313" key="3">
    <source>
        <dbReference type="Proteomes" id="UP000515121"/>
    </source>
</evidence>
<keyword evidence="2" id="KW-1133">Transmembrane helix</keyword>
<evidence type="ECO:0008006" key="5">
    <source>
        <dbReference type="Google" id="ProtNLM"/>
    </source>
</evidence>
<dbReference type="GeneID" id="111309525"/>
<organism evidence="3 4">
    <name type="scientific">Durio zibethinus</name>
    <name type="common">Durian</name>
    <dbReference type="NCBI Taxonomy" id="66656"/>
    <lineage>
        <taxon>Eukaryota</taxon>
        <taxon>Viridiplantae</taxon>
        <taxon>Streptophyta</taxon>
        <taxon>Embryophyta</taxon>
        <taxon>Tracheophyta</taxon>
        <taxon>Spermatophyta</taxon>
        <taxon>Magnoliopsida</taxon>
        <taxon>eudicotyledons</taxon>
        <taxon>Gunneridae</taxon>
        <taxon>Pentapetalae</taxon>
        <taxon>rosids</taxon>
        <taxon>malvids</taxon>
        <taxon>Malvales</taxon>
        <taxon>Malvaceae</taxon>
        <taxon>Helicteroideae</taxon>
        <taxon>Durio</taxon>
    </lineage>
</organism>
<evidence type="ECO:0000256" key="2">
    <source>
        <dbReference type="SAM" id="Phobius"/>
    </source>
</evidence>
<proteinExistence type="predicted"/>
<evidence type="ECO:0000256" key="1">
    <source>
        <dbReference type="SAM" id="MobiDB-lite"/>
    </source>
</evidence>
<gene>
    <name evidence="4" type="primary">LOC111309525</name>
</gene>
<dbReference type="InterPro" id="IPR036259">
    <property type="entry name" value="MFS_trans_sf"/>
</dbReference>
<keyword evidence="2" id="KW-0812">Transmembrane</keyword>
<evidence type="ECO:0000313" key="4">
    <source>
        <dbReference type="RefSeq" id="XP_022764296.1"/>
    </source>
</evidence>
<reference evidence="4" key="1">
    <citation type="submission" date="2025-08" db="UniProtKB">
        <authorList>
            <consortium name="RefSeq"/>
        </authorList>
    </citation>
    <scope>IDENTIFICATION</scope>
    <source>
        <tissue evidence="4">Fruit stalk</tissue>
    </source>
</reference>
<feature type="transmembrane region" description="Helical" evidence="2">
    <location>
        <begin position="38"/>
        <end position="63"/>
    </location>
</feature>
<keyword evidence="2" id="KW-0472">Membrane</keyword>
<protein>
    <recommendedName>
        <fullName evidence="5">Protein NRT1/ PTR FAMILY 2.3-like</fullName>
    </recommendedName>
</protein>
<dbReference type="KEGG" id="dzi:111309525"/>
<keyword evidence="3" id="KW-1185">Reference proteome</keyword>
<dbReference type="RefSeq" id="XP_022764296.1">
    <property type="nucleotide sequence ID" value="XM_022908561.1"/>
</dbReference>
<name>A0A6P6AHL0_DURZI</name>
<dbReference type="AlphaFoldDB" id="A0A6P6AHL0"/>
<feature type="compositionally biased region" description="Polar residues" evidence="1">
    <location>
        <begin position="1"/>
        <end position="21"/>
    </location>
</feature>
<feature type="region of interest" description="Disordered" evidence="1">
    <location>
        <begin position="1"/>
        <end position="27"/>
    </location>
</feature>